<evidence type="ECO:0000256" key="1">
    <source>
        <dbReference type="SAM" id="Coils"/>
    </source>
</evidence>
<dbReference type="OrthoDB" id="5985715at2759"/>
<gene>
    <name evidence="2" type="ORF">OXX778_LOCUS7796</name>
</gene>
<evidence type="ECO:0000313" key="2">
    <source>
        <dbReference type="EMBL" id="CAF0827547.1"/>
    </source>
</evidence>
<organism evidence="2 3">
    <name type="scientific">Brachionus calyciflorus</name>
    <dbReference type="NCBI Taxonomy" id="104777"/>
    <lineage>
        <taxon>Eukaryota</taxon>
        <taxon>Metazoa</taxon>
        <taxon>Spiralia</taxon>
        <taxon>Gnathifera</taxon>
        <taxon>Rotifera</taxon>
        <taxon>Eurotatoria</taxon>
        <taxon>Monogononta</taxon>
        <taxon>Pseudotrocha</taxon>
        <taxon>Ploima</taxon>
        <taxon>Brachionidae</taxon>
        <taxon>Brachionus</taxon>
    </lineage>
</organism>
<reference evidence="2" key="1">
    <citation type="submission" date="2021-02" db="EMBL/GenBank/DDBJ databases">
        <authorList>
            <person name="Nowell W R."/>
        </authorList>
    </citation>
    <scope>NUCLEOTIDE SEQUENCE</scope>
    <source>
        <strain evidence="2">Ploen Becks lab</strain>
    </source>
</reference>
<accession>A0A813UDE8</accession>
<name>A0A813UDE8_9BILA</name>
<evidence type="ECO:0000313" key="3">
    <source>
        <dbReference type="Proteomes" id="UP000663879"/>
    </source>
</evidence>
<dbReference type="Proteomes" id="UP000663879">
    <property type="component" value="Unassembled WGS sequence"/>
</dbReference>
<comment type="caution">
    <text evidence="2">The sequence shown here is derived from an EMBL/GenBank/DDBJ whole genome shotgun (WGS) entry which is preliminary data.</text>
</comment>
<proteinExistence type="predicted"/>
<sequence>MEINPFFNFNDIKIKDLKEEPYVDPYYYLRRPIEPERLKSIYQQAFIFDLLYRFAKEYLPDINEVSKEKHEINENEKNTDTTIDSIKEKILEYLFKNQIEVKDEKESNKIEETIINDNLWSIEEWNILRKNFNQIKNENISLKSRVAVLIDENNELREKLANFESQTKFLPDQVKTLEKANERLYIRVQEMENRYVNYKQELESLDETIKELKEKENDLKSILNESTSEKLKLELEINKLKVKLDSCKNELKSYFMAKCERYKLKYIKQIEDLKTKLDDAGDSLEREKAGHEKCKKGLEQLRNHFMYAFVPGEYSSKVDESKISIT</sequence>
<dbReference type="AlphaFoldDB" id="A0A813UDE8"/>
<feature type="coiled-coil region" evidence="1">
    <location>
        <begin position="139"/>
        <end position="287"/>
    </location>
</feature>
<keyword evidence="3" id="KW-1185">Reference proteome</keyword>
<dbReference type="EMBL" id="CAJNOC010001023">
    <property type="protein sequence ID" value="CAF0827547.1"/>
    <property type="molecule type" value="Genomic_DNA"/>
</dbReference>
<keyword evidence="1" id="KW-0175">Coiled coil</keyword>
<dbReference type="Gene3D" id="1.10.287.1490">
    <property type="match status" value="1"/>
</dbReference>
<protein>
    <submittedName>
        <fullName evidence="2">Uncharacterized protein</fullName>
    </submittedName>
</protein>